<evidence type="ECO:0000313" key="1">
    <source>
        <dbReference type="EMBL" id="VFK40380.1"/>
    </source>
</evidence>
<accession>A0A450YFR4</accession>
<name>A0A450YFR4_9GAMM</name>
<organism evidence="1">
    <name type="scientific">Candidatus Kentrum sp. TC</name>
    <dbReference type="NCBI Taxonomy" id="2126339"/>
    <lineage>
        <taxon>Bacteria</taxon>
        <taxon>Pseudomonadati</taxon>
        <taxon>Pseudomonadota</taxon>
        <taxon>Gammaproteobacteria</taxon>
        <taxon>Candidatus Kentrum</taxon>
    </lineage>
</organism>
<proteinExistence type="predicted"/>
<sequence>MPRNFGIVANQRIMEADKRKSMEVVEDHYEIENTLYTRMLDPYMQYTRAYWSSDANKPGPGSIEQDGADREEIGHSAWKFDPGYRLRLDWHGQVFDRQP</sequence>
<dbReference type="AlphaFoldDB" id="A0A450YFR4"/>
<protein>
    <submittedName>
        <fullName evidence="1">Mycolic acid cyclopropane synthetase</fullName>
    </submittedName>
</protein>
<dbReference type="Pfam" id="PF02353">
    <property type="entry name" value="CMAS"/>
    <property type="match status" value="1"/>
</dbReference>
<dbReference type="Gene3D" id="3.40.50.150">
    <property type="entry name" value="Vaccinia Virus protein VP39"/>
    <property type="match status" value="1"/>
</dbReference>
<dbReference type="InterPro" id="IPR029063">
    <property type="entry name" value="SAM-dependent_MTases_sf"/>
</dbReference>
<dbReference type="EMBL" id="CAADFT010000007">
    <property type="protein sequence ID" value="VFK40380.1"/>
    <property type="molecule type" value="Genomic_DNA"/>
</dbReference>
<gene>
    <name evidence="1" type="ORF">BECKTC1821E_GA0114239_100719</name>
</gene>
<reference evidence="1" key="1">
    <citation type="submission" date="2019-02" db="EMBL/GenBank/DDBJ databases">
        <authorList>
            <person name="Gruber-Vodicka R. H."/>
            <person name="Seah K. B. B."/>
        </authorList>
    </citation>
    <scope>NUCLEOTIDE SEQUENCE</scope>
    <source>
        <strain evidence="1">BECK_BZ125</strain>
    </source>
</reference>